<feature type="binding site" evidence="7">
    <location>
        <position position="138"/>
    </location>
    <ligand>
        <name>a 1,2-diacyl-sn-glycero-3-phospho-(1'-sn-glycerol)</name>
        <dbReference type="ChEBI" id="CHEBI:64716"/>
    </ligand>
</feature>
<comment type="subcellular location">
    <subcellularLocation>
        <location evidence="7">Cell membrane</location>
        <topology evidence="7">Multi-pass membrane protein</topology>
    </subcellularLocation>
</comment>
<gene>
    <name evidence="7 8" type="primary">lgt</name>
    <name evidence="8" type="ORF">GJV85_04190</name>
</gene>
<feature type="transmembrane region" description="Helical" evidence="7">
    <location>
        <begin position="236"/>
        <end position="254"/>
    </location>
</feature>
<dbReference type="PANTHER" id="PTHR30589:SF0">
    <property type="entry name" value="PHOSPHATIDYLGLYCEROL--PROLIPOPROTEIN DIACYLGLYCERYL TRANSFERASE"/>
    <property type="match status" value="1"/>
</dbReference>
<evidence type="ECO:0000313" key="9">
    <source>
        <dbReference type="Proteomes" id="UP000671852"/>
    </source>
</evidence>
<keyword evidence="3 7" id="KW-0808">Transferase</keyword>
<dbReference type="GO" id="GO:0005886">
    <property type="term" value="C:plasma membrane"/>
    <property type="evidence" value="ECO:0007669"/>
    <property type="project" value="UniProtKB-SubCell"/>
</dbReference>
<feature type="transmembrane region" description="Helical" evidence="7">
    <location>
        <begin position="171"/>
        <end position="190"/>
    </location>
</feature>
<dbReference type="GO" id="GO:0008961">
    <property type="term" value="F:phosphatidylglycerol-prolipoprotein diacylglyceryl transferase activity"/>
    <property type="evidence" value="ECO:0007669"/>
    <property type="project" value="UniProtKB-UniRule"/>
</dbReference>
<feature type="transmembrane region" description="Helical" evidence="7">
    <location>
        <begin position="88"/>
        <end position="112"/>
    </location>
</feature>
<name>A0A975AZB0_9BACT</name>
<evidence type="ECO:0000313" key="8">
    <source>
        <dbReference type="EMBL" id="QSZ41337.1"/>
    </source>
</evidence>
<comment type="pathway">
    <text evidence="7">Protein modification; lipoprotein biosynthesis (diacylglyceryl transfer).</text>
</comment>
<dbReference type="InterPro" id="IPR001640">
    <property type="entry name" value="Lgt"/>
</dbReference>
<evidence type="ECO:0000256" key="6">
    <source>
        <dbReference type="ARBA" id="ARBA00023136"/>
    </source>
</evidence>
<evidence type="ECO:0000256" key="3">
    <source>
        <dbReference type="ARBA" id="ARBA00022679"/>
    </source>
</evidence>
<comment type="catalytic activity">
    <reaction evidence="7">
        <text>L-cysteinyl-[prolipoprotein] + a 1,2-diacyl-sn-glycero-3-phospho-(1'-sn-glycerol) = an S-1,2-diacyl-sn-glyceryl-L-cysteinyl-[prolipoprotein] + sn-glycerol 1-phosphate + H(+)</text>
        <dbReference type="Rhea" id="RHEA:56712"/>
        <dbReference type="Rhea" id="RHEA-COMP:14679"/>
        <dbReference type="Rhea" id="RHEA-COMP:14680"/>
        <dbReference type="ChEBI" id="CHEBI:15378"/>
        <dbReference type="ChEBI" id="CHEBI:29950"/>
        <dbReference type="ChEBI" id="CHEBI:57685"/>
        <dbReference type="ChEBI" id="CHEBI:64716"/>
        <dbReference type="ChEBI" id="CHEBI:140658"/>
        <dbReference type="EC" id="2.5.1.145"/>
    </reaction>
</comment>
<dbReference type="RefSeq" id="WP_207562615.1">
    <property type="nucleotide sequence ID" value="NZ_CP046072.1"/>
</dbReference>
<reference evidence="8" key="2">
    <citation type="submission" date="2021-04" db="EMBL/GenBank/DDBJ databases">
        <title>Isolation and characterization of a novel species of the genus Sulfurimonas.</title>
        <authorList>
            <person name="Fukui M."/>
        </authorList>
    </citation>
    <scope>NUCLEOTIDE SEQUENCE</scope>
    <source>
        <strain evidence="8">H1576</strain>
    </source>
</reference>
<dbReference type="HAMAP" id="MF_01147">
    <property type="entry name" value="Lgt"/>
    <property type="match status" value="1"/>
</dbReference>
<protein>
    <recommendedName>
        <fullName evidence="7">Phosphatidylglycerol--prolipoprotein diacylglyceryl transferase</fullName>
        <ecNumber evidence="7">2.5.1.145</ecNumber>
    </recommendedName>
</protein>
<comment type="similarity">
    <text evidence="1 7">Belongs to the Lgt family.</text>
</comment>
<dbReference type="GO" id="GO:0042158">
    <property type="term" value="P:lipoprotein biosynthetic process"/>
    <property type="evidence" value="ECO:0007669"/>
    <property type="project" value="UniProtKB-UniRule"/>
</dbReference>
<dbReference type="PANTHER" id="PTHR30589">
    <property type="entry name" value="PROLIPOPROTEIN DIACYLGLYCERYL TRANSFERASE"/>
    <property type="match status" value="1"/>
</dbReference>
<dbReference type="KEGG" id="saqt:GJV85_04190"/>
<feature type="transmembrane region" description="Helical" evidence="7">
    <location>
        <begin position="119"/>
        <end position="137"/>
    </location>
</feature>
<keyword evidence="5 7" id="KW-1133">Transmembrane helix</keyword>
<accession>A0A975AZB0</accession>
<evidence type="ECO:0000256" key="4">
    <source>
        <dbReference type="ARBA" id="ARBA00022692"/>
    </source>
</evidence>
<dbReference type="Pfam" id="PF01790">
    <property type="entry name" value="LGT"/>
    <property type="match status" value="1"/>
</dbReference>
<feature type="transmembrane region" description="Helical" evidence="7">
    <location>
        <begin position="20"/>
        <end position="42"/>
    </location>
</feature>
<keyword evidence="4 7" id="KW-0812">Transmembrane</keyword>
<sequence>MEHFVWGTDPVALSFGSVRVFWYGIFFASAILSGLQFIKWVYKREGKSDESMDALFTYAVIGIVVGARLGHCFFYDPAYYLANPLKIIAVWEGGLASHGGGIGFIIALWFYVRKYKMNFIWLLDRATMPTAIFAFFVRMGNFMNSEIVGTKSELPWAIVFSRVDEFARHPAQVYEAISYLAIFFLLTYLYKTRTSLKPGILFGVFLTTVFSARFLIEFVKTKQAAYSTEIALSTGQLLSIPFLIIGVGFIIWSYKK</sequence>
<evidence type="ECO:0000256" key="1">
    <source>
        <dbReference type="ARBA" id="ARBA00007150"/>
    </source>
</evidence>
<keyword evidence="6 7" id="KW-0472">Membrane</keyword>
<keyword evidence="9" id="KW-1185">Reference proteome</keyword>
<reference evidence="8" key="1">
    <citation type="submission" date="2019-11" db="EMBL/GenBank/DDBJ databases">
        <authorList>
            <person name="Kojima H."/>
        </authorList>
    </citation>
    <scope>NUCLEOTIDE SEQUENCE</scope>
    <source>
        <strain evidence="8">H1576</strain>
    </source>
</reference>
<comment type="function">
    <text evidence="7">Catalyzes the transfer of the diacylglyceryl group from phosphatidylglycerol to the sulfhydryl group of the N-terminal cysteine of a prolipoprotein, the first step in the formation of mature lipoproteins.</text>
</comment>
<dbReference type="EC" id="2.5.1.145" evidence="7"/>
<evidence type="ECO:0000256" key="2">
    <source>
        <dbReference type="ARBA" id="ARBA00022475"/>
    </source>
</evidence>
<evidence type="ECO:0000256" key="5">
    <source>
        <dbReference type="ARBA" id="ARBA00022989"/>
    </source>
</evidence>
<evidence type="ECO:0000256" key="7">
    <source>
        <dbReference type="HAMAP-Rule" id="MF_01147"/>
    </source>
</evidence>
<dbReference type="Proteomes" id="UP000671852">
    <property type="component" value="Chromosome"/>
</dbReference>
<dbReference type="AlphaFoldDB" id="A0A975AZB0"/>
<keyword evidence="2 7" id="KW-1003">Cell membrane</keyword>
<feature type="transmembrane region" description="Helical" evidence="7">
    <location>
        <begin position="199"/>
        <end position="216"/>
    </location>
</feature>
<feature type="transmembrane region" description="Helical" evidence="7">
    <location>
        <begin position="54"/>
        <end position="76"/>
    </location>
</feature>
<organism evidence="8 9">
    <name type="scientific">Sulfurimonas aquatica</name>
    <dbReference type="NCBI Taxonomy" id="2672570"/>
    <lineage>
        <taxon>Bacteria</taxon>
        <taxon>Pseudomonadati</taxon>
        <taxon>Campylobacterota</taxon>
        <taxon>Epsilonproteobacteria</taxon>
        <taxon>Campylobacterales</taxon>
        <taxon>Sulfurimonadaceae</taxon>
        <taxon>Sulfurimonas</taxon>
    </lineage>
</organism>
<dbReference type="NCBIfam" id="TIGR00544">
    <property type="entry name" value="lgt"/>
    <property type="match status" value="1"/>
</dbReference>
<proteinExistence type="inferred from homology"/>
<dbReference type="EMBL" id="CP046072">
    <property type="protein sequence ID" value="QSZ41337.1"/>
    <property type="molecule type" value="Genomic_DNA"/>
</dbReference>